<dbReference type="GO" id="GO:0016810">
    <property type="term" value="F:hydrolase activity, acting on carbon-nitrogen (but not peptide) bonds"/>
    <property type="evidence" value="ECO:0007669"/>
    <property type="project" value="InterPro"/>
</dbReference>
<reference evidence="8" key="1">
    <citation type="submission" date="2014-08" db="EMBL/GenBank/DDBJ databases">
        <authorList>
            <person name="Moulin L."/>
        </authorList>
    </citation>
    <scope>NUCLEOTIDE SEQUENCE [LARGE SCALE GENOMIC DNA]</scope>
</reference>
<evidence type="ECO:0000256" key="1">
    <source>
        <dbReference type="ARBA" id="ARBA00003236"/>
    </source>
</evidence>
<dbReference type="InterPro" id="IPR051398">
    <property type="entry name" value="Polysacch_Deacetylase"/>
</dbReference>
<dbReference type="Pfam" id="PF01522">
    <property type="entry name" value="Polysacc_deac_1"/>
    <property type="match status" value="1"/>
</dbReference>
<feature type="domain" description="NodB homology" evidence="6">
    <location>
        <begin position="215"/>
        <end position="280"/>
    </location>
</feature>
<keyword evidence="8" id="KW-1185">Reference proteome</keyword>
<dbReference type="Gene3D" id="3.20.20.370">
    <property type="entry name" value="Glycoside hydrolase/deacetylase"/>
    <property type="match status" value="1"/>
</dbReference>
<dbReference type="Proteomes" id="UP000045285">
    <property type="component" value="Unassembled WGS sequence"/>
</dbReference>
<evidence type="ECO:0000259" key="6">
    <source>
        <dbReference type="Pfam" id="PF01522"/>
    </source>
</evidence>
<evidence type="ECO:0000256" key="2">
    <source>
        <dbReference type="ARBA" id="ARBA00010973"/>
    </source>
</evidence>
<dbReference type="PANTHER" id="PTHR34216:SF7">
    <property type="entry name" value="POLY-BETA-1,6-N-ACETYL-D-GLUCOSAMINE N-DEACETYLASE"/>
    <property type="match status" value="1"/>
</dbReference>
<accession>A0A090DLQ6</accession>
<evidence type="ECO:0000256" key="3">
    <source>
        <dbReference type="ARBA" id="ARBA00020071"/>
    </source>
</evidence>
<dbReference type="STRING" id="69974.MPLDJ20_140306"/>
<name>A0A090DLQ6_MESPL</name>
<evidence type="ECO:0000256" key="4">
    <source>
        <dbReference type="ARBA" id="ARBA00022729"/>
    </source>
</evidence>
<comment type="function">
    <text evidence="1">Is involved in generating a small heat-stable compound (Nod), an acylated oligomer of N-acetylglucosamine, that stimulates mitosis in various plant protoplasts.</text>
</comment>
<dbReference type="CDD" id="cd10968">
    <property type="entry name" value="CE4_Mlr8448_like_5s"/>
    <property type="match status" value="1"/>
</dbReference>
<keyword evidence="4" id="KW-0732">Signal</keyword>
<organism evidence="7 8">
    <name type="scientific">Mesorhizobium plurifarium</name>
    <dbReference type="NCBI Taxonomy" id="69974"/>
    <lineage>
        <taxon>Bacteria</taxon>
        <taxon>Pseudomonadati</taxon>
        <taxon>Pseudomonadota</taxon>
        <taxon>Alphaproteobacteria</taxon>
        <taxon>Hyphomicrobiales</taxon>
        <taxon>Phyllobacteriaceae</taxon>
        <taxon>Mesorhizobium</taxon>
    </lineage>
</organism>
<protein>
    <recommendedName>
        <fullName evidence="3">Chitooligosaccharide deacetylase</fullName>
    </recommendedName>
    <alternativeName>
        <fullName evidence="5">Nodulation protein B</fullName>
    </alternativeName>
</protein>
<dbReference type="SUPFAM" id="SSF88713">
    <property type="entry name" value="Glycoside hydrolase/deacetylase"/>
    <property type="match status" value="1"/>
</dbReference>
<evidence type="ECO:0000313" key="8">
    <source>
        <dbReference type="Proteomes" id="UP000045285"/>
    </source>
</evidence>
<dbReference type="PANTHER" id="PTHR34216">
    <property type="match status" value="1"/>
</dbReference>
<sequence length="352" mass="38474">MIDGGEAIRKLALNLARYSGLAPLARPFVGGIGAILMLHRVTAMPEKPNSVNRHLNIAPAFLDRLIADMKGQGYTFVSLDEAIERIRNGGKDGQFATITADDAYRDNMTEALPVLEKHLAPITIYVAPGLIDGAADLWWDVIEDIVDTSSRLTLTMAGKPTLIDCSTPGRKIQAVARLNAWLTVEVPEQEQGAALRELARLNGFKFGSGRPCTLMNWDELRTMAAHPLVTIGAHTVNHRNLKRLSEADARHEIGDVRRILKEKLGEEPRHFAYPYGYASAVGCREVGFARDAGYASAVTTRHGVLRAEHACFLHALPRISVNGRYQSVAHIRTMLSGITTPLANAGKMVVTI</sequence>
<dbReference type="EMBL" id="CCMZ01000016">
    <property type="protein sequence ID" value="CDX17196.1"/>
    <property type="molecule type" value="Genomic_DNA"/>
</dbReference>
<dbReference type="InterPro" id="IPR002509">
    <property type="entry name" value="NODB_dom"/>
</dbReference>
<comment type="similarity">
    <text evidence="2">Belongs to the polysaccharide deacetylase family.</text>
</comment>
<dbReference type="InterPro" id="IPR011330">
    <property type="entry name" value="Glyco_hydro/deAcase_b/a-brl"/>
</dbReference>
<dbReference type="GO" id="GO:0005975">
    <property type="term" value="P:carbohydrate metabolic process"/>
    <property type="evidence" value="ECO:0007669"/>
    <property type="project" value="InterPro"/>
</dbReference>
<dbReference type="AlphaFoldDB" id="A0A090DLQ6"/>
<evidence type="ECO:0000256" key="5">
    <source>
        <dbReference type="ARBA" id="ARBA00032976"/>
    </source>
</evidence>
<proteinExistence type="inferred from homology"/>
<gene>
    <name evidence="7" type="ORF">MPL3356_230088</name>
</gene>
<evidence type="ECO:0000313" key="7">
    <source>
        <dbReference type="EMBL" id="CDX17196.1"/>
    </source>
</evidence>